<evidence type="ECO:0000313" key="3">
    <source>
        <dbReference type="EMBL" id="ORX79915.1"/>
    </source>
</evidence>
<evidence type="ECO:0000313" key="4">
    <source>
        <dbReference type="Proteomes" id="UP000193944"/>
    </source>
</evidence>
<organism evidence="3 4">
    <name type="scientific">Anaeromyces robustus</name>
    <dbReference type="NCBI Taxonomy" id="1754192"/>
    <lineage>
        <taxon>Eukaryota</taxon>
        <taxon>Fungi</taxon>
        <taxon>Fungi incertae sedis</taxon>
        <taxon>Chytridiomycota</taxon>
        <taxon>Chytridiomycota incertae sedis</taxon>
        <taxon>Neocallimastigomycetes</taxon>
        <taxon>Neocallimastigales</taxon>
        <taxon>Neocallimastigaceae</taxon>
        <taxon>Anaeromyces</taxon>
    </lineage>
</organism>
<dbReference type="InterPro" id="IPR038595">
    <property type="entry name" value="LOR_sf"/>
</dbReference>
<reference evidence="3 4" key="1">
    <citation type="submission" date="2016-08" db="EMBL/GenBank/DDBJ databases">
        <title>A Parts List for Fungal Cellulosomes Revealed by Comparative Genomics.</title>
        <authorList>
            <consortium name="DOE Joint Genome Institute"/>
            <person name="Haitjema C.H."/>
            <person name="Gilmore S.P."/>
            <person name="Henske J.K."/>
            <person name="Solomon K.V."/>
            <person name="De Groot R."/>
            <person name="Kuo A."/>
            <person name="Mondo S.J."/>
            <person name="Salamov A.A."/>
            <person name="Labutti K."/>
            <person name="Zhao Z."/>
            <person name="Chiniquy J."/>
            <person name="Barry K."/>
            <person name="Brewer H.M."/>
            <person name="Purvine S.O."/>
            <person name="Wright A.T."/>
            <person name="Boxma B."/>
            <person name="Van Alen T."/>
            <person name="Hackstein J.H."/>
            <person name="Baker S.E."/>
            <person name="Grigoriev I.V."/>
            <person name="O'Malley M.A."/>
        </authorList>
    </citation>
    <scope>NUCLEOTIDE SEQUENCE [LARGE SCALE GENOMIC DNA]</scope>
    <source>
        <strain evidence="3 4">S4</strain>
    </source>
</reference>
<dbReference type="AlphaFoldDB" id="A0A1Y1X2L8"/>
<comment type="similarity">
    <text evidence="1">Belongs to the LOR family.</text>
</comment>
<accession>A0A1Y1X2L8</accession>
<dbReference type="EMBL" id="MCFG01000160">
    <property type="protein sequence ID" value="ORX79915.1"/>
    <property type="molecule type" value="Genomic_DNA"/>
</dbReference>
<feature type="non-terminal residue" evidence="3">
    <location>
        <position position="265"/>
    </location>
</feature>
<gene>
    <name evidence="3" type="ORF">BCR32DRAFT_28764</name>
</gene>
<keyword evidence="4" id="KW-1185">Reference proteome</keyword>
<evidence type="ECO:0000256" key="1">
    <source>
        <dbReference type="ARBA" id="ARBA00005437"/>
    </source>
</evidence>
<proteinExistence type="inferred from homology"/>
<protein>
    <recommendedName>
        <fullName evidence="5">Tubby C-terminal domain-containing protein</fullName>
    </recommendedName>
</protein>
<dbReference type="OrthoDB" id="2144638at2759"/>
<name>A0A1Y1X2L8_9FUNG</name>
<dbReference type="InterPro" id="IPR025659">
    <property type="entry name" value="Tubby-like_C"/>
</dbReference>
<feature type="compositionally biased region" description="Basic residues" evidence="2">
    <location>
        <begin position="196"/>
        <end position="222"/>
    </location>
</feature>
<dbReference type="SUPFAM" id="SSF54518">
    <property type="entry name" value="Tubby C-terminal domain-like"/>
    <property type="match status" value="1"/>
</dbReference>
<evidence type="ECO:0008006" key="5">
    <source>
        <dbReference type="Google" id="ProtNLM"/>
    </source>
</evidence>
<evidence type="ECO:0000256" key="2">
    <source>
        <dbReference type="SAM" id="MobiDB-lite"/>
    </source>
</evidence>
<comment type="caution">
    <text evidence="3">The sequence shown here is derived from an EMBL/GenBank/DDBJ whole genome shotgun (WGS) entry which is preliminary data.</text>
</comment>
<dbReference type="Pfam" id="PF04525">
    <property type="entry name" value="LOR"/>
    <property type="match status" value="1"/>
</dbReference>
<dbReference type="InterPro" id="IPR007612">
    <property type="entry name" value="LOR"/>
</dbReference>
<dbReference type="Proteomes" id="UP000193944">
    <property type="component" value="Unassembled WGS sequence"/>
</dbReference>
<reference evidence="3 4" key="2">
    <citation type="submission" date="2016-08" db="EMBL/GenBank/DDBJ databases">
        <title>Pervasive Adenine N6-methylation of Active Genes in Fungi.</title>
        <authorList>
            <consortium name="DOE Joint Genome Institute"/>
            <person name="Mondo S.J."/>
            <person name="Dannebaum R.O."/>
            <person name="Kuo R.C."/>
            <person name="Labutti K."/>
            <person name="Haridas S."/>
            <person name="Kuo A."/>
            <person name="Salamov A."/>
            <person name="Ahrendt S.R."/>
            <person name="Lipzen A."/>
            <person name="Sullivan W."/>
            <person name="Andreopoulos W.B."/>
            <person name="Clum A."/>
            <person name="Lindquist E."/>
            <person name="Daum C."/>
            <person name="Ramamoorthy G.K."/>
            <person name="Gryganskyi A."/>
            <person name="Culley D."/>
            <person name="Magnuson J.K."/>
            <person name="James T.Y."/>
            <person name="O'Malley M.A."/>
            <person name="Stajich J.E."/>
            <person name="Spatafora J.W."/>
            <person name="Visel A."/>
            <person name="Grigoriev I.V."/>
        </authorList>
    </citation>
    <scope>NUCLEOTIDE SEQUENCE [LARGE SCALE GENOMIC DNA]</scope>
    <source>
        <strain evidence="3 4">S4</strain>
    </source>
</reference>
<dbReference type="Gene3D" id="2.40.160.200">
    <property type="entry name" value="LURP1-related"/>
    <property type="match status" value="1"/>
</dbReference>
<sequence length="265" mass="29627">MGYFQDLLQKPIQPPYLMIPIVDNQYVYQQNVNLTIERPSNIFAKFNIKIKGLDGVKYFKGKNKLRRKTIYTLDDKPIVTIADASNGKKNIYLGKNEKKVIATVKPKSSGRKYKIEFTNLANGQKDAFYMDSDKRLYGCGIFHGKEKDGVPLLCRVVIDRKISTKFSIEIAPGVDNMFMMLLAVFFSDRGRYKSMVKNHKHSSSGKHNKTHHHSSDKKHSSSGKKLGYAVGGAAVGAGVAAMATHGHHGYGYGYGHPYGYGYGHP</sequence>
<feature type="region of interest" description="Disordered" evidence="2">
    <location>
        <begin position="196"/>
        <end position="224"/>
    </location>
</feature>